<name>X1B2H1_9ZZZZ</name>
<dbReference type="EMBL" id="BART01010712">
    <property type="protein sequence ID" value="GAG89954.1"/>
    <property type="molecule type" value="Genomic_DNA"/>
</dbReference>
<evidence type="ECO:0000313" key="2">
    <source>
        <dbReference type="EMBL" id="GAG89954.1"/>
    </source>
</evidence>
<evidence type="ECO:0000256" key="1">
    <source>
        <dbReference type="SAM" id="MobiDB-lite"/>
    </source>
</evidence>
<comment type="caution">
    <text evidence="2">The sequence shown here is derived from an EMBL/GenBank/DDBJ whole genome shotgun (WGS) entry which is preliminary data.</text>
</comment>
<feature type="compositionally biased region" description="Basic and acidic residues" evidence="1">
    <location>
        <begin position="29"/>
        <end position="43"/>
    </location>
</feature>
<accession>X1B2H1</accession>
<sequence length="52" mass="6256">MDLDRYGKDNEDPNEKADLGQRKINPTNESEREEYLAQTDRHHREQKIKSKK</sequence>
<feature type="region of interest" description="Disordered" evidence="1">
    <location>
        <begin position="1"/>
        <end position="52"/>
    </location>
</feature>
<feature type="compositionally biased region" description="Basic and acidic residues" evidence="1">
    <location>
        <begin position="1"/>
        <end position="21"/>
    </location>
</feature>
<organism evidence="2">
    <name type="scientific">marine sediment metagenome</name>
    <dbReference type="NCBI Taxonomy" id="412755"/>
    <lineage>
        <taxon>unclassified sequences</taxon>
        <taxon>metagenomes</taxon>
        <taxon>ecological metagenomes</taxon>
    </lineage>
</organism>
<reference evidence="2" key="1">
    <citation type="journal article" date="2014" name="Front. Microbiol.">
        <title>High frequency of phylogenetically diverse reductive dehalogenase-homologous genes in deep subseafloor sedimentary metagenomes.</title>
        <authorList>
            <person name="Kawai M."/>
            <person name="Futagami T."/>
            <person name="Toyoda A."/>
            <person name="Takaki Y."/>
            <person name="Nishi S."/>
            <person name="Hori S."/>
            <person name="Arai W."/>
            <person name="Tsubouchi T."/>
            <person name="Morono Y."/>
            <person name="Uchiyama I."/>
            <person name="Ito T."/>
            <person name="Fujiyama A."/>
            <person name="Inagaki F."/>
            <person name="Takami H."/>
        </authorList>
    </citation>
    <scope>NUCLEOTIDE SEQUENCE</scope>
    <source>
        <strain evidence="2">Expedition CK06-06</strain>
    </source>
</reference>
<proteinExistence type="predicted"/>
<protein>
    <submittedName>
        <fullName evidence="2">Uncharacterized protein</fullName>
    </submittedName>
</protein>
<gene>
    <name evidence="2" type="ORF">S01H4_23161</name>
</gene>
<dbReference type="AlphaFoldDB" id="X1B2H1"/>